<evidence type="ECO:0000256" key="2">
    <source>
        <dbReference type="SAM" id="Phobius"/>
    </source>
</evidence>
<dbReference type="Pfam" id="PF24681">
    <property type="entry name" value="Kelch_KLHDC2_KLHL20_DRC7"/>
    <property type="match status" value="1"/>
</dbReference>
<dbReference type="AlphaFoldDB" id="A0A433QX25"/>
<evidence type="ECO:0000313" key="4">
    <source>
        <dbReference type="Proteomes" id="UP000274822"/>
    </source>
</evidence>
<dbReference type="GO" id="GO:0005737">
    <property type="term" value="C:cytoplasm"/>
    <property type="evidence" value="ECO:0007669"/>
    <property type="project" value="TreeGrafter"/>
</dbReference>
<reference evidence="3 4" key="1">
    <citation type="journal article" date="2018" name="New Phytol.">
        <title>Phylogenomics of Endogonaceae and evolution of mycorrhizas within Mucoromycota.</title>
        <authorList>
            <person name="Chang Y."/>
            <person name="Desiro A."/>
            <person name="Na H."/>
            <person name="Sandor L."/>
            <person name="Lipzen A."/>
            <person name="Clum A."/>
            <person name="Barry K."/>
            <person name="Grigoriev I.V."/>
            <person name="Martin F.M."/>
            <person name="Stajich J.E."/>
            <person name="Smith M.E."/>
            <person name="Bonito G."/>
            <person name="Spatafora J.W."/>
        </authorList>
    </citation>
    <scope>NUCLEOTIDE SEQUENCE [LARGE SCALE GENOMIC DNA]</scope>
    <source>
        <strain evidence="3 4">AD002</strain>
    </source>
</reference>
<feature type="transmembrane region" description="Helical" evidence="2">
    <location>
        <begin position="40"/>
        <end position="61"/>
    </location>
</feature>
<comment type="caution">
    <text evidence="3">The sequence shown here is derived from an EMBL/GenBank/DDBJ whole genome shotgun (WGS) entry which is preliminary data.</text>
</comment>
<proteinExistence type="predicted"/>
<feature type="compositionally biased region" description="Polar residues" evidence="1">
    <location>
        <begin position="231"/>
        <end position="255"/>
    </location>
</feature>
<dbReference type="SUPFAM" id="SSF117281">
    <property type="entry name" value="Kelch motif"/>
    <property type="match status" value="1"/>
</dbReference>
<sequence>MGQMSIKWRIRPRSTGIGQQHLVETLDPARRHHRIPMLKHIFRAFLLLLIVTVHVTGFTPVGRYGQSAVLIGNTIYVYGGGTDYASFSNLYALDVSQPWNSTNPAPAWIDHTSDAGTFTVPAVEFHTMWPAADNSSIYIWGGGSSAMTTLPYNGFANYNVTTKTWSITSDSANVPQQRRFLSAAWTPSGVAYIWGGKGDQFTGNKNGSSEPTSDINILETRTTPFKWITSFPPTSNTLQSSTYTPTTNATSPPNEPNSVNNLGLIIGTACGALTTVITAIAIFLVIRKRGRKRAEIVKTGSEPAPLPYVPNVGQVQQANPHNTPGGSTMPPENCQPAQGLQNYQPAQGLQNYQPAQGLQNYQPAQGLQNYQPAQGLQNYQPAQGLQNYQPAQGLQNYQPAQGWHAGKGFPHSSSANSALPVIPLQYDYNKQPSQDVYANYQTNQQSNPYRSPAIPIRPTAQPPYYEGQLAQQGLPYTNPPLQPEKHHPVFVQENLNGSQPGDNTWRLSALAIGMPGDDRSSIVSGHKRFPPNEVDITVRESTNNSGNSNDGRFTPNEVDTSESQARNGYSDLPGAGEMDLGTWRAQHI</sequence>
<keyword evidence="4" id="KW-1185">Reference proteome</keyword>
<name>A0A433QX25_9FUNG</name>
<dbReference type="Proteomes" id="UP000274822">
    <property type="component" value="Unassembled WGS sequence"/>
</dbReference>
<dbReference type="InterPro" id="IPR015915">
    <property type="entry name" value="Kelch-typ_b-propeller"/>
</dbReference>
<protein>
    <submittedName>
        <fullName evidence="3">Uncharacterized protein</fullName>
    </submittedName>
</protein>
<organism evidence="3 4">
    <name type="scientific">Jimgerdemannia flammicorona</name>
    <dbReference type="NCBI Taxonomy" id="994334"/>
    <lineage>
        <taxon>Eukaryota</taxon>
        <taxon>Fungi</taxon>
        <taxon>Fungi incertae sedis</taxon>
        <taxon>Mucoromycota</taxon>
        <taxon>Mucoromycotina</taxon>
        <taxon>Endogonomycetes</taxon>
        <taxon>Endogonales</taxon>
        <taxon>Endogonaceae</taxon>
        <taxon>Jimgerdemannia</taxon>
    </lineage>
</organism>
<feature type="compositionally biased region" description="Polar residues" evidence="1">
    <location>
        <begin position="539"/>
        <end position="567"/>
    </location>
</feature>
<dbReference type="Gene3D" id="2.120.10.80">
    <property type="entry name" value="Kelch-type beta propeller"/>
    <property type="match status" value="1"/>
</dbReference>
<dbReference type="PANTHER" id="PTHR46461:SF1">
    <property type="entry name" value="KELCH DOMAIN-CONTAINING PROTEIN 3"/>
    <property type="match status" value="1"/>
</dbReference>
<evidence type="ECO:0000256" key="1">
    <source>
        <dbReference type="SAM" id="MobiDB-lite"/>
    </source>
</evidence>
<keyword evidence="2" id="KW-1133">Transmembrane helix</keyword>
<evidence type="ECO:0000313" key="3">
    <source>
        <dbReference type="EMBL" id="RUS34370.1"/>
    </source>
</evidence>
<gene>
    <name evidence="3" type="ORF">BC938DRAFT_480949</name>
</gene>
<dbReference type="InterPro" id="IPR052637">
    <property type="entry name" value="KLHDC3-like"/>
</dbReference>
<dbReference type="EMBL" id="RBNJ01000549">
    <property type="protein sequence ID" value="RUS34370.1"/>
    <property type="molecule type" value="Genomic_DNA"/>
</dbReference>
<dbReference type="GO" id="GO:0003682">
    <property type="term" value="F:chromatin binding"/>
    <property type="evidence" value="ECO:0007669"/>
    <property type="project" value="InterPro"/>
</dbReference>
<accession>A0A433QX25</accession>
<keyword evidence="2" id="KW-0812">Transmembrane</keyword>
<keyword evidence="2" id="KW-0472">Membrane</keyword>
<feature type="region of interest" description="Disordered" evidence="1">
    <location>
        <begin position="539"/>
        <end position="588"/>
    </location>
</feature>
<dbReference type="PANTHER" id="PTHR46461">
    <property type="entry name" value="KELCH DOMAIN-CONTAINING PROTEIN 3"/>
    <property type="match status" value="1"/>
</dbReference>
<feature type="region of interest" description="Disordered" evidence="1">
    <location>
        <begin position="229"/>
        <end position="255"/>
    </location>
</feature>
<feature type="transmembrane region" description="Helical" evidence="2">
    <location>
        <begin position="262"/>
        <end position="286"/>
    </location>
</feature>